<dbReference type="EMBL" id="JANQDO010000090">
    <property type="protein sequence ID" value="MDH6058039.1"/>
    <property type="molecule type" value="Genomic_DNA"/>
</dbReference>
<dbReference type="Proteomes" id="UP001159371">
    <property type="component" value="Unassembled WGS sequence"/>
</dbReference>
<accession>A0ABT6K6T5</accession>
<comment type="caution">
    <text evidence="3">The sequence shown here is derived from an EMBL/GenBank/DDBJ whole genome shotgun (WGS) entry which is preliminary data.</text>
</comment>
<keyword evidence="4" id="KW-1185">Reference proteome</keyword>
<evidence type="ECO:0000259" key="2">
    <source>
        <dbReference type="Pfam" id="PF00534"/>
    </source>
</evidence>
<evidence type="ECO:0000313" key="3">
    <source>
        <dbReference type="EMBL" id="MDH6058039.1"/>
    </source>
</evidence>
<dbReference type="PANTHER" id="PTHR46401:SF2">
    <property type="entry name" value="GLYCOSYLTRANSFERASE WBBK-RELATED"/>
    <property type="match status" value="1"/>
</dbReference>
<dbReference type="Pfam" id="PF00534">
    <property type="entry name" value="Glycos_transf_1"/>
    <property type="match status" value="1"/>
</dbReference>
<dbReference type="CDD" id="cd03801">
    <property type="entry name" value="GT4_PimA-like"/>
    <property type="match status" value="1"/>
</dbReference>
<name>A0ABT6K6T5_9CYAN</name>
<protein>
    <submittedName>
        <fullName evidence="3">Glycosyltransferase family 4 protein</fullName>
    </submittedName>
</protein>
<sequence length="400" mass="45490">MEKYVCAFRGRRDNYQVPLALAERDLLDQFITDFYAAELTQKLVPILPEKWGQKLSFRYEPEIPNSKVKCLWGTTLVEHTRHRLGFSKPATFAQLDKNFSKAAISRTKLTKSNLFLYEPYAWEAFTSVYRHDLKKVLFHYHPHTDVERRILTEDVASYPMVKSSYQQTVGEKVSPELITRVKDSWKYADTILCASSFTLSTLIEAGADPNICKVISYGIDLPNKLTISNPTTFQPLFVGYGVQRKGLHHLILAWQRANLPPDSKLTLVCRFLDPGIDKLIQETPNVKLFRGVNRETLYHLYTKSSLLVMPSLIEGFGQVFLEALSYGCPVLGTVNTCLPDLGTESDGIFIAEVGNLDQLVDRLEYLAVTLPQNPVLRKNAYSLAAKFSWNNFRATLSSYL</sequence>
<gene>
    <name evidence="3" type="ORF">NWP19_14965</name>
</gene>
<organism evidence="3 4">
    <name type="scientific">Umezakia ovalisporum FSS-43</name>
    <dbReference type="NCBI Taxonomy" id="2740520"/>
    <lineage>
        <taxon>Bacteria</taxon>
        <taxon>Bacillati</taxon>
        <taxon>Cyanobacteriota</taxon>
        <taxon>Cyanophyceae</taxon>
        <taxon>Nostocales</taxon>
        <taxon>Nodulariaceae</taxon>
        <taxon>Umezakia</taxon>
    </lineage>
</organism>
<dbReference type="SUPFAM" id="SSF53756">
    <property type="entry name" value="UDP-Glycosyltransferase/glycogen phosphorylase"/>
    <property type="match status" value="1"/>
</dbReference>
<feature type="domain" description="Glycosyl transferase family 1" evidence="2">
    <location>
        <begin position="235"/>
        <end position="366"/>
    </location>
</feature>
<keyword evidence="1" id="KW-0808">Transferase</keyword>
<proteinExistence type="predicted"/>
<dbReference type="PANTHER" id="PTHR46401">
    <property type="entry name" value="GLYCOSYLTRANSFERASE WBBK-RELATED"/>
    <property type="match status" value="1"/>
</dbReference>
<dbReference type="RefSeq" id="WP_280657343.1">
    <property type="nucleotide sequence ID" value="NZ_JANQDO010000090.1"/>
</dbReference>
<evidence type="ECO:0000256" key="1">
    <source>
        <dbReference type="ARBA" id="ARBA00022679"/>
    </source>
</evidence>
<dbReference type="Gene3D" id="3.40.50.2000">
    <property type="entry name" value="Glycogen Phosphorylase B"/>
    <property type="match status" value="1"/>
</dbReference>
<reference evidence="3 4" key="1">
    <citation type="journal article" date="2023" name="J. Phycol.">
        <title>Chrysosporum ovalisporum is synonymous with the true-branching cyanobacterium Umezakia natans (Nostocales/Aphanizomenonaceae).</title>
        <authorList>
            <person name="McGregor G.B."/>
            <person name="Sendall B.C."/>
            <person name="Niiyama Y."/>
            <person name="Tuji A."/>
            <person name="Willis A."/>
        </authorList>
    </citation>
    <scope>NUCLEOTIDE SEQUENCE [LARGE SCALE GENOMIC DNA]</scope>
    <source>
        <strain evidence="3 4">FSS-43</strain>
    </source>
</reference>
<evidence type="ECO:0000313" key="4">
    <source>
        <dbReference type="Proteomes" id="UP001159371"/>
    </source>
</evidence>
<dbReference type="InterPro" id="IPR001296">
    <property type="entry name" value="Glyco_trans_1"/>
</dbReference>